<dbReference type="SUPFAM" id="SSF48498">
    <property type="entry name" value="Tetracyclin repressor-like, C-terminal domain"/>
    <property type="match status" value="1"/>
</dbReference>
<evidence type="ECO:0000313" key="7">
    <source>
        <dbReference type="Proteomes" id="UP000192796"/>
    </source>
</evidence>
<dbReference type="STRING" id="1703345.A3860_18300"/>
<dbReference type="RefSeq" id="WP_081146526.1">
    <property type="nucleotide sequence ID" value="NZ_LVYD01000041.1"/>
</dbReference>
<dbReference type="SUPFAM" id="SSF46689">
    <property type="entry name" value="Homeodomain-like"/>
    <property type="match status" value="1"/>
</dbReference>
<evidence type="ECO:0000313" key="6">
    <source>
        <dbReference type="EMBL" id="OQP64714.1"/>
    </source>
</evidence>
<dbReference type="PANTHER" id="PTHR43479">
    <property type="entry name" value="ACREF/ENVCD OPERON REPRESSOR-RELATED"/>
    <property type="match status" value="1"/>
</dbReference>
<gene>
    <name evidence="6" type="ORF">A3860_18300</name>
</gene>
<organism evidence="6 7">
    <name type="scientific">Niastella vici</name>
    <dbReference type="NCBI Taxonomy" id="1703345"/>
    <lineage>
        <taxon>Bacteria</taxon>
        <taxon>Pseudomonadati</taxon>
        <taxon>Bacteroidota</taxon>
        <taxon>Chitinophagia</taxon>
        <taxon>Chitinophagales</taxon>
        <taxon>Chitinophagaceae</taxon>
        <taxon>Niastella</taxon>
    </lineage>
</organism>
<keyword evidence="2 4" id="KW-0238">DNA-binding</keyword>
<keyword evidence="7" id="KW-1185">Reference proteome</keyword>
<evidence type="ECO:0000256" key="1">
    <source>
        <dbReference type="ARBA" id="ARBA00023015"/>
    </source>
</evidence>
<dbReference type="InterPro" id="IPR036271">
    <property type="entry name" value="Tet_transcr_reg_TetR-rel_C_sf"/>
</dbReference>
<evidence type="ECO:0000256" key="2">
    <source>
        <dbReference type="ARBA" id="ARBA00023125"/>
    </source>
</evidence>
<evidence type="ECO:0000259" key="5">
    <source>
        <dbReference type="PROSITE" id="PS50977"/>
    </source>
</evidence>
<comment type="caution">
    <text evidence="6">The sequence shown here is derived from an EMBL/GenBank/DDBJ whole genome shotgun (WGS) entry which is preliminary data.</text>
</comment>
<accession>A0A1V9G2D0</accession>
<keyword evidence="1" id="KW-0805">Transcription regulation</keyword>
<dbReference type="AlphaFoldDB" id="A0A1V9G2D0"/>
<dbReference type="PROSITE" id="PS50977">
    <property type="entry name" value="HTH_TETR_2"/>
    <property type="match status" value="1"/>
</dbReference>
<dbReference type="PANTHER" id="PTHR43479:SF11">
    <property type="entry name" value="ACREF_ENVCD OPERON REPRESSOR-RELATED"/>
    <property type="match status" value="1"/>
</dbReference>
<dbReference type="InterPro" id="IPR009057">
    <property type="entry name" value="Homeodomain-like_sf"/>
</dbReference>
<evidence type="ECO:0000256" key="3">
    <source>
        <dbReference type="ARBA" id="ARBA00023163"/>
    </source>
</evidence>
<feature type="domain" description="HTH tetR-type" evidence="5">
    <location>
        <begin position="12"/>
        <end position="72"/>
    </location>
</feature>
<reference evidence="6 7" key="1">
    <citation type="submission" date="2016-03" db="EMBL/GenBank/DDBJ databases">
        <title>Niastella vici sp. nov., isolated from farmland soil.</title>
        <authorList>
            <person name="Chen L."/>
            <person name="Wang D."/>
            <person name="Yang S."/>
            <person name="Wang G."/>
        </authorList>
    </citation>
    <scope>NUCLEOTIDE SEQUENCE [LARGE SCALE GENOMIC DNA]</scope>
    <source>
        <strain evidence="6 7">DJ57</strain>
    </source>
</reference>
<name>A0A1V9G2D0_9BACT</name>
<evidence type="ECO:0000256" key="4">
    <source>
        <dbReference type="PROSITE-ProRule" id="PRU00335"/>
    </source>
</evidence>
<keyword evidence="3" id="KW-0804">Transcription</keyword>
<dbReference type="InterPro" id="IPR025996">
    <property type="entry name" value="MT1864/Rv1816-like_C"/>
</dbReference>
<dbReference type="InterPro" id="IPR001647">
    <property type="entry name" value="HTH_TetR"/>
</dbReference>
<protein>
    <submittedName>
        <fullName evidence="6">TetR family transcriptional regulator</fullName>
    </submittedName>
</protein>
<dbReference type="Pfam" id="PF13305">
    <property type="entry name" value="TetR_C_33"/>
    <property type="match status" value="1"/>
</dbReference>
<dbReference type="Pfam" id="PF00440">
    <property type="entry name" value="TetR_N"/>
    <property type="match status" value="1"/>
</dbReference>
<dbReference type="GO" id="GO:0003677">
    <property type="term" value="F:DNA binding"/>
    <property type="evidence" value="ECO:0007669"/>
    <property type="project" value="UniProtKB-UniRule"/>
</dbReference>
<feature type="DNA-binding region" description="H-T-H motif" evidence="4">
    <location>
        <begin position="35"/>
        <end position="54"/>
    </location>
</feature>
<proteinExistence type="predicted"/>
<dbReference type="Proteomes" id="UP000192796">
    <property type="component" value="Unassembled WGS sequence"/>
</dbReference>
<dbReference type="EMBL" id="LVYD01000041">
    <property type="protein sequence ID" value="OQP64714.1"/>
    <property type="molecule type" value="Genomic_DNA"/>
</dbReference>
<dbReference type="PRINTS" id="PR00455">
    <property type="entry name" value="HTHTETR"/>
</dbReference>
<sequence>MGISERKEKQKQEIRRAILDASMKLFMEQGFENVSMRKIADLIEYSPTTVYLYFKDKNEILFNLHEMGFQKMAEYTTDLWTIKNPLVRLAKMGEYYLQFGLENPAFYELMFILKAPMEALEGLNEKCEWRSGDQTLGRLKDTIQECMDKNLIEKGDVNAISLAIWSMVHGMVSLAIRDRFDKLVPRDQMVPMMNKGLTWLLNVLDASGNKT</sequence>
<dbReference type="Gene3D" id="1.10.357.10">
    <property type="entry name" value="Tetracycline Repressor, domain 2"/>
    <property type="match status" value="1"/>
</dbReference>
<dbReference type="InterPro" id="IPR050624">
    <property type="entry name" value="HTH-type_Tx_Regulator"/>
</dbReference>
<dbReference type="OrthoDB" id="594604at2"/>